<organism evidence="2 3">
    <name type="scientific">Mucilaginibacter segetis</name>
    <dbReference type="NCBI Taxonomy" id="2793071"/>
    <lineage>
        <taxon>Bacteria</taxon>
        <taxon>Pseudomonadati</taxon>
        <taxon>Bacteroidota</taxon>
        <taxon>Sphingobacteriia</taxon>
        <taxon>Sphingobacteriales</taxon>
        <taxon>Sphingobacteriaceae</taxon>
        <taxon>Mucilaginibacter</taxon>
    </lineage>
</organism>
<feature type="chain" id="PRO_5037527724" description="Tetratricopeptide repeat protein" evidence="1">
    <location>
        <begin position="21"/>
        <end position="417"/>
    </location>
</feature>
<evidence type="ECO:0008006" key="4">
    <source>
        <dbReference type="Google" id="ProtNLM"/>
    </source>
</evidence>
<evidence type="ECO:0000313" key="3">
    <source>
        <dbReference type="Proteomes" id="UP000613193"/>
    </source>
</evidence>
<protein>
    <recommendedName>
        <fullName evidence="4">Tetratricopeptide repeat protein</fullName>
    </recommendedName>
</protein>
<dbReference type="Pfam" id="PF13432">
    <property type="entry name" value="TPR_16"/>
    <property type="match status" value="1"/>
</dbReference>
<sequence>MKIKILMVGLLGLITATTFAQKKELSTAQAEYDKYLAFKDAQKALAVPSLEKAKEAIDKAAANDKTAQLAQTYALKGAVYSAYAENDTIANTSAQYFNTAQEALKKAKELDEKGEYKGVVDNAYRALANNKIKEGVAQYKAGNYDGAYKAFDFYRSVAPNDTTALLYTGLSAYNAGNYAAAIDNYKNLVNTDYSDRETIYDEMSSAYLFNKDTTGALNAITQGLTKFPSSSKLRKKEIEISLQSGKQKEVLNKILSAINNDPQNKSLYYYAGLVYSQTADDAVKQLKDAKTPADKTKLDQIKTENFAKAAEMYKKALAIDPDYFEANLNMGYVVIAPAIEIYNAAVKLPANKQKEYEAAIAKANVQFDLAKPYLLKAVELNPKSIDALTNLMTYYSGKQDSANVAKIKKQIDELNQK</sequence>
<reference evidence="2" key="1">
    <citation type="submission" date="2020-12" db="EMBL/GenBank/DDBJ databases">
        <title>Bacterial novel species Mucilaginibacter sp. SD-g isolated from soil.</title>
        <authorList>
            <person name="Jung H.-Y."/>
        </authorList>
    </citation>
    <scope>NUCLEOTIDE SEQUENCE</scope>
    <source>
        <strain evidence="2">SD-g</strain>
    </source>
</reference>
<keyword evidence="3" id="KW-1185">Reference proteome</keyword>
<keyword evidence="1" id="KW-0732">Signal</keyword>
<dbReference type="AlphaFoldDB" id="A0A934PUX0"/>
<gene>
    <name evidence="2" type="ORF">I5M19_09125</name>
</gene>
<accession>A0A934PUX0</accession>
<name>A0A934PUX0_9SPHI</name>
<dbReference type="EMBL" id="JAEHFW010000001">
    <property type="protein sequence ID" value="MBK0379468.1"/>
    <property type="molecule type" value="Genomic_DNA"/>
</dbReference>
<dbReference type="Gene3D" id="1.25.40.10">
    <property type="entry name" value="Tetratricopeptide repeat domain"/>
    <property type="match status" value="2"/>
</dbReference>
<comment type="caution">
    <text evidence="2">The sequence shown here is derived from an EMBL/GenBank/DDBJ whole genome shotgun (WGS) entry which is preliminary data.</text>
</comment>
<evidence type="ECO:0000313" key="2">
    <source>
        <dbReference type="EMBL" id="MBK0379468.1"/>
    </source>
</evidence>
<proteinExistence type="predicted"/>
<evidence type="ECO:0000256" key="1">
    <source>
        <dbReference type="SAM" id="SignalP"/>
    </source>
</evidence>
<dbReference type="InterPro" id="IPR011990">
    <property type="entry name" value="TPR-like_helical_dom_sf"/>
</dbReference>
<dbReference type="Proteomes" id="UP000613193">
    <property type="component" value="Unassembled WGS sequence"/>
</dbReference>
<feature type="signal peptide" evidence="1">
    <location>
        <begin position="1"/>
        <end position="20"/>
    </location>
</feature>
<dbReference type="RefSeq" id="WP_200065894.1">
    <property type="nucleotide sequence ID" value="NZ_JAEHFW010000001.1"/>
</dbReference>
<dbReference type="SUPFAM" id="SSF48452">
    <property type="entry name" value="TPR-like"/>
    <property type="match status" value="1"/>
</dbReference>